<evidence type="ECO:0000313" key="1">
    <source>
        <dbReference type="EMBL" id="CAK5069949.1"/>
    </source>
</evidence>
<evidence type="ECO:0000313" key="2">
    <source>
        <dbReference type="Proteomes" id="UP001497535"/>
    </source>
</evidence>
<name>A0ACB0Z075_MELEN</name>
<sequence length="51" mass="6236">MMKRLSWELRKRPAQRNWKEYANTTFERSRTNTCFNCGRTGHIARNCNWNT</sequence>
<reference evidence="1" key="1">
    <citation type="submission" date="2023-11" db="EMBL/GenBank/DDBJ databases">
        <authorList>
            <person name="Poullet M."/>
        </authorList>
    </citation>
    <scope>NUCLEOTIDE SEQUENCE</scope>
    <source>
        <strain evidence="1">E1834</strain>
    </source>
</reference>
<comment type="caution">
    <text evidence="1">The sequence shown here is derived from an EMBL/GenBank/DDBJ whole genome shotgun (WGS) entry which is preliminary data.</text>
</comment>
<proteinExistence type="predicted"/>
<accession>A0ACB0Z075</accession>
<dbReference type="Proteomes" id="UP001497535">
    <property type="component" value="Unassembled WGS sequence"/>
</dbReference>
<protein>
    <submittedName>
        <fullName evidence="1">Uncharacterized protein</fullName>
    </submittedName>
</protein>
<keyword evidence="2" id="KW-1185">Reference proteome</keyword>
<dbReference type="EMBL" id="CAVMJV010000021">
    <property type="protein sequence ID" value="CAK5069949.1"/>
    <property type="molecule type" value="Genomic_DNA"/>
</dbReference>
<gene>
    <name evidence="1" type="ORF">MENTE1834_LOCUS18496</name>
</gene>
<organism evidence="1 2">
    <name type="scientific">Meloidogyne enterolobii</name>
    <name type="common">Root-knot nematode worm</name>
    <name type="synonym">Meloidogyne mayaguensis</name>
    <dbReference type="NCBI Taxonomy" id="390850"/>
    <lineage>
        <taxon>Eukaryota</taxon>
        <taxon>Metazoa</taxon>
        <taxon>Ecdysozoa</taxon>
        <taxon>Nematoda</taxon>
        <taxon>Chromadorea</taxon>
        <taxon>Rhabditida</taxon>
        <taxon>Tylenchina</taxon>
        <taxon>Tylenchomorpha</taxon>
        <taxon>Tylenchoidea</taxon>
        <taxon>Meloidogynidae</taxon>
        <taxon>Meloidogyninae</taxon>
        <taxon>Meloidogyne</taxon>
    </lineage>
</organism>